<dbReference type="GO" id="GO:0061630">
    <property type="term" value="F:ubiquitin protein ligase activity"/>
    <property type="evidence" value="ECO:0007669"/>
    <property type="project" value="UniProtKB-EC"/>
</dbReference>
<dbReference type="EMBL" id="LR789773">
    <property type="protein sequence ID" value="CAB3265635.1"/>
    <property type="molecule type" value="mRNA"/>
</dbReference>
<proteinExistence type="evidence at transcript level"/>
<evidence type="ECO:0000313" key="13">
    <source>
        <dbReference type="EMBL" id="CAB3265635.1"/>
    </source>
</evidence>
<evidence type="ECO:0000256" key="4">
    <source>
        <dbReference type="ARBA" id="ARBA00022679"/>
    </source>
</evidence>
<sequence length="219" mass="25501">MIQTLELCDAMCPICLEILVEPVTLCCDHDLCKVCYENHFLKGDFKCPLCKTRLNSWARKKAKYGTMVNEEKWKQIQEQFGSLIERKESGQDTHQEFRSSVAKIAKPGEIYEEYKKLKHEWSSKRKAEDHEQEIASKNYIEELLYKEKQQVEKEKMQLVVDEEYAIALSKQLNPGPISISAKKKLRPCSSSRSPLKKRRCHGIQKYLTGTQNVKLQNDT</sequence>
<gene>
    <name evidence="13" type="primary">Rnf168</name>
</gene>
<reference evidence="13" key="1">
    <citation type="submission" date="2020-04" db="EMBL/GenBank/DDBJ databases">
        <authorList>
            <person name="Neveu A P."/>
        </authorList>
    </citation>
    <scope>NUCLEOTIDE SEQUENCE</scope>
    <source>
        <tissue evidence="13">Whole embryo</tissue>
    </source>
</reference>
<dbReference type="Pfam" id="PF00097">
    <property type="entry name" value="zf-C3HC4"/>
    <property type="match status" value="1"/>
</dbReference>
<evidence type="ECO:0000256" key="5">
    <source>
        <dbReference type="ARBA" id="ARBA00022723"/>
    </source>
</evidence>
<keyword evidence="4" id="KW-0808">Transferase</keyword>
<dbReference type="InterPro" id="IPR051657">
    <property type="entry name" value="RNF168/RNF169_E3_ubiq-ligase"/>
</dbReference>
<dbReference type="GO" id="GO:0035861">
    <property type="term" value="C:site of double-strand break"/>
    <property type="evidence" value="ECO:0007669"/>
    <property type="project" value="TreeGrafter"/>
</dbReference>
<dbReference type="GO" id="GO:0031491">
    <property type="term" value="F:nucleosome binding"/>
    <property type="evidence" value="ECO:0007669"/>
    <property type="project" value="TreeGrafter"/>
</dbReference>
<evidence type="ECO:0000256" key="7">
    <source>
        <dbReference type="ARBA" id="ARBA00022771"/>
    </source>
</evidence>
<evidence type="ECO:0000256" key="2">
    <source>
        <dbReference type="ARBA" id="ARBA00004123"/>
    </source>
</evidence>
<name>A0A6F9DRV7_9ASCI</name>
<evidence type="ECO:0000256" key="9">
    <source>
        <dbReference type="ARBA" id="ARBA00022833"/>
    </source>
</evidence>
<dbReference type="EC" id="2.3.2.27" evidence="3"/>
<keyword evidence="9" id="KW-0862">Zinc</keyword>
<evidence type="ECO:0000256" key="11">
    <source>
        <dbReference type="PROSITE-ProRule" id="PRU00175"/>
    </source>
</evidence>
<comment type="catalytic activity">
    <reaction evidence="1">
        <text>S-ubiquitinyl-[E2 ubiquitin-conjugating enzyme]-L-cysteine + [acceptor protein]-L-lysine = [E2 ubiquitin-conjugating enzyme]-L-cysteine + N(6)-ubiquitinyl-[acceptor protein]-L-lysine.</text>
        <dbReference type="EC" id="2.3.2.27"/>
    </reaction>
</comment>
<keyword evidence="10" id="KW-0539">Nucleus</keyword>
<keyword evidence="5" id="KW-0479">Metal-binding</keyword>
<dbReference type="GO" id="GO:0008270">
    <property type="term" value="F:zinc ion binding"/>
    <property type="evidence" value="ECO:0007669"/>
    <property type="project" value="UniProtKB-KW"/>
</dbReference>
<evidence type="ECO:0000259" key="12">
    <source>
        <dbReference type="PROSITE" id="PS50089"/>
    </source>
</evidence>
<dbReference type="PANTHER" id="PTHR23328">
    <property type="entry name" value="RING-TYPE DOMAIN-CONTAINING PROTEIN"/>
    <property type="match status" value="1"/>
</dbReference>
<dbReference type="InterPro" id="IPR013083">
    <property type="entry name" value="Znf_RING/FYVE/PHD"/>
</dbReference>
<protein>
    <recommendedName>
        <fullName evidence="3">RING-type E3 ubiquitin transferase</fullName>
        <ecNumber evidence="3">2.3.2.27</ecNumber>
    </recommendedName>
</protein>
<dbReference type="Gene3D" id="3.30.40.10">
    <property type="entry name" value="Zinc/RING finger domain, C3HC4 (zinc finger)"/>
    <property type="match status" value="1"/>
</dbReference>
<dbReference type="InterPro" id="IPR001841">
    <property type="entry name" value="Znf_RING"/>
</dbReference>
<feature type="domain" description="RING-type" evidence="12">
    <location>
        <begin position="12"/>
        <end position="51"/>
    </location>
</feature>
<evidence type="ECO:0000256" key="10">
    <source>
        <dbReference type="ARBA" id="ARBA00023242"/>
    </source>
</evidence>
<evidence type="ECO:0000256" key="6">
    <source>
        <dbReference type="ARBA" id="ARBA00022763"/>
    </source>
</evidence>
<organism evidence="13">
    <name type="scientific">Phallusia mammillata</name>
    <dbReference type="NCBI Taxonomy" id="59560"/>
    <lineage>
        <taxon>Eukaryota</taxon>
        <taxon>Metazoa</taxon>
        <taxon>Chordata</taxon>
        <taxon>Tunicata</taxon>
        <taxon>Ascidiacea</taxon>
        <taxon>Phlebobranchia</taxon>
        <taxon>Ascidiidae</taxon>
        <taxon>Phallusia</taxon>
    </lineage>
</organism>
<keyword evidence="6" id="KW-0227">DNA damage</keyword>
<dbReference type="SUPFAM" id="SSF57850">
    <property type="entry name" value="RING/U-box"/>
    <property type="match status" value="1"/>
</dbReference>
<evidence type="ECO:0000256" key="3">
    <source>
        <dbReference type="ARBA" id="ARBA00012483"/>
    </source>
</evidence>
<dbReference type="AlphaFoldDB" id="A0A6F9DRV7"/>
<dbReference type="PANTHER" id="PTHR23328:SF0">
    <property type="entry name" value="RING-TYPE DOMAIN-CONTAINING PROTEIN"/>
    <property type="match status" value="1"/>
</dbReference>
<evidence type="ECO:0000256" key="1">
    <source>
        <dbReference type="ARBA" id="ARBA00000900"/>
    </source>
</evidence>
<dbReference type="PROSITE" id="PS00518">
    <property type="entry name" value="ZF_RING_1"/>
    <property type="match status" value="1"/>
</dbReference>
<evidence type="ECO:0000256" key="8">
    <source>
        <dbReference type="ARBA" id="ARBA00022786"/>
    </source>
</evidence>
<dbReference type="SMART" id="SM00184">
    <property type="entry name" value="RING"/>
    <property type="match status" value="1"/>
</dbReference>
<keyword evidence="7 11" id="KW-0863">Zinc-finger</keyword>
<dbReference type="GO" id="GO:0006302">
    <property type="term" value="P:double-strand break repair"/>
    <property type="evidence" value="ECO:0007669"/>
    <property type="project" value="TreeGrafter"/>
</dbReference>
<dbReference type="PROSITE" id="PS50089">
    <property type="entry name" value="ZF_RING_2"/>
    <property type="match status" value="1"/>
</dbReference>
<dbReference type="GO" id="GO:0005634">
    <property type="term" value="C:nucleus"/>
    <property type="evidence" value="ECO:0007669"/>
    <property type="project" value="UniProtKB-SubCell"/>
</dbReference>
<accession>A0A6F9DRV7</accession>
<comment type="subcellular location">
    <subcellularLocation>
        <location evidence="2">Nucleus</location>
    </subcellularLocation>
</comment>
<dbReference type="InterPro" id="IPR018957">
    <property type="entry name" value="Znf_C3HC4_RING-type"/>
</dbReference>
<dbReference type="CDD" id="cd22249">
    <property type="entry name" value="UDM1_RNF168_RNF169-like"/>
    <property type="match status" value="1"/>
</dbReference>
<keyword evidence="8" id="KW-0833">Ubl conjugation pathway</keyword>
<dbReference type="InterPro" id="IPR017907">
    <property type="entry name" value="Znf_RING_CS"/>
</dbReference>